<dbReference type="RefSeq" id="WP_153479764.1">
    <property type="nucleotide sequence ID" value="NZ_VWNA01000001.1"/>
</dbReference>
<keyword evidence="4" id="KW-1185">Reference proteome</keyword>
<dbReference type="AlphaFoldDB" id="A0A6A7Y2A2"/>
<dbReference type="InterPro" id="IPR036188">
    <property type="entry name" value="FAD/NAD-bd_sf"/>
</dbReference>
<evidence type="ECO:0000313" key="4">
    <source>
        <dbReference type="Proteomes" id="UP000332515"/>
    </source>
</evidence>
<accession>A0A6A7Y2A2</accession>
<reference evidence="3 4" key="1">
    <citation type="submission" date="2019-09" db="EMBL/GenBank/DDBJ databases">
        <title>Segnochrobactrum spirostomi gen. nov., sp. nov., isolated from the ciliate Spirostomum cf. yagiui and description of a novel family, Segnochrobactraceae fam. nov. within the order Rhizobiales of the class Alphaproteobacteria.</title>
        <authorList>
            <person name="Akter S."/>
            <person name="Shazib S.U.A."/>
            <person name="Shin M.K."/>
        </authorList>
    </citation>
    <scope>NUCLEOTIDE SEQUENCE [LARGE SCALE GENOMIC DNA]</scope>
    <source>
        <strain evidence="3 4">Sp-1</strain>
    </source>
</reference>
<dbReference type="InterPro" id="IPR006076">
    <property type="entry name" value="FAD-dep_OxRdtase"/>
</dbReference>
<proteinExistence type="predicted"/>
<gene>
    <name evidence="3" type="ORF">F0357_07485</name>
</gene>
<evidence type="ECO:0000313" key="3">
    <source>
        <dbReference type="EMBL" id="MQT12507.1"/>
    </source>
</evidence>
<organism evidence="3 4">
    <name type="scientific">Segnochrobactrum spirostomi</name>
    <dbReference type="NCBI Taxonomy" id="2608987"/>
    <lineage>
        <taxon>Bacteria</taxon>
        <taxon>Pseudomonadati</taxon>
        <taxon>Pseudomonadota</taxon>
        <taxon>Alphaproteobacteria</taxon>
        <taxon>Hyphomicrobiales</taxon>
        <taxon>Segnochrobactraceae</taxon>
        <taxon>Segnochrobactrum</taxon>
    </lineage>
</organism>
<dbReference type="SUPFAM" id="SSF51905">
    <property type="entry name" value="FAD/NAD(P)-binding domain"/>
    <property type="match status" value="1"/>
</dbReference>
<evidence type="ECO:0000259" key="2">
    <source>
        <dbReference type="Pfam" id="PF01266"/>
    </source>
</evidence>
<keyword evidence="1" id="KW-0560">Oxidoreductase</keyword>
<dbReference type="GO" id="GO:0005737">
    <property type="term" value="C:cytoplasm"/>
    <property type="evidence" value="ECO:0007669"/>
    <property type="project" value="TreeGrafter"/>
</dbReference>
<dbReference type="EMBL" id="VWNA01000001">
    <property type="protein sequence ID" value="MQT12507.1"/>
    <property type="molecule type" value="Genomic_DNA"/>
</dbReference>
<dbReference type="Gene3D" id="3.30.9.10">
    <property type="entry name" value="D-Amino Acid Oxidase, subunit A, domain 2"/>
    <property type="match status" value="1"/>
</dbReference>
<dbReference type="GO" id="GO:0016491">
    <property type="term" value="F:oxidoreductase activity"/>
    <property type="evidence" value="ECO:0007669"/>
    <property type="project" value="UniProtKB-KW"/>
</dbReference>
<sequence length="442" mass="47673">MAQRTVRERGDTADRHAPSYYAATAGTQPAFPTLAASLDTDVCIVGAGFTGLSAALHLARRGTNVTVIDQASVGWGASGRNGGQAGLGWRKTPQELAATLGRDAAHALWDQAKAARAHLLGLVDEIAREEGIDCAYRPGIVSLRHKPGQVADAHAHVEVLRREFGHEDIFPLTREEGRKLVGSDDYHGGYYDRAGGHVHTLRLAYGMARRAVAAGATIYERTPALDYREEGDRVVVRAPRGEIRARHLLVAGNGYLDGFAPAAERKLMPLNNFIITTEPLGEDLARSLIANDAAVVDGRFVVYYFRLTEERRLLFGGGETYGYSFPADIAGFVRGHMLKIYPQLSNVRIDHAWGGTLAITTSRLPLVRRLSPRVTVAAGYSGKGVVIAPWCGKVVADAISGGDADLSLLARFPVLDFPGGKVLRSPLLVAAMTFYALRDRLG</sequence>
<comment type="caution">
    <text evidence="3">The sequence shown here is derived from an EMBL/GenBank/DDBJ whole genome shotgun (WGS) entry which is preliminary data.</text>
</comment>
<dbReference type="Pfam" id="PF01266">
    <property type="entry name" value="DAO"/>
    <property type="match status" value="1"/>
</dbReference>
<evidence type="ECO:0000256" key="1">
    <source>
        <dbReference type="ARBA" id="ARBA00023002"/>
    </source>
</evidence>
<dbReference type="Gene3D" id="3.50.50.60">
    <property type="entry name" value="FAD/NAD(P)-binding domain"/>
    <property type="match status" value="1"/>
</dbReference>
<dbReference type="Proteomes" id="UP000332515">
    <property type="component" value="Unassembled WGS sequence"/>
</dbReference>
<dbReference type="PANTHER" id="PTHR13847">
    <property type="entry name" value="SARCOSINE DEHYDROGENASE-RELATED"/>
    <property type="match status" value="1"/>
</dbReference>
<name>A0A6A7Y2A2_9HYPH</name>
<feature type="domain" description="FAD dependent oxidoreductase" evidence="2">
    <location>
        <begin position="41"/>
        <end position="397"/>
    </location>
</feature>
<dbReference type="PANTHER" id="PTHR13847:SF281">
    <property type="entry name" value="FAD DEPENDENT OXIDOREDUCTASE DOMAIN-CONTAINING PROTEIN"/>
    <property type="match status" value="1"/>
</dbReference>
<protein>
    <submittedName>
        <fullName evidence="3">FAD-binding oxidoreductase</fullName>
    </submittedName>
</protein>